<proteinExistence type="predicted"/>
<evidence type="ECO:0000256" key="1">
    <source>
        <dbReference type="SAM" id="MobiDB-lite"/>
    </source>
</evidence>
<keyword evidence="3" id="KW-1185">Reference proteome</keyword>
<gene>
    <name evidence="2" type="ORF">RFI_13464</name>
</gene>
<feature type="compositionally biased region" description="Basic and acidic residues" evidence="1">
    <location>
        <begin position="14"/>
        <end position="48"/>
    </location>
</feature>
<dbReference type="EMBL" id="ASPP01009751">
    <property type="protein sequence ID" value="ETO23715.1"/>
    <property type="molecule type" value="Genomic_DNA"/>
</dbReference>
<feature type="region of interest" description="Disordered" evidence="1">
    <location>
        <begin position="1"/>
        <end position="66"/>
    </location>
</feature>
<feature type="region of interest" description="Disordered" evidence="1">
    <location>
        <begin position="207"/>
        <end position="282"/>
    </location>
</feature>
<evidence type="ECO:0000313" key="2">
    <source>
        <dbReference type="EMBL" id="ETO23715.1"/>
    </source>
</evidence>
<feature type="non-terminal residue" evidence="2">
    <location>
        <position position="1"/>
    </location>
</feature>
<feature type="non-terminal residue" evidence="2">
    <location>
        <position position="346"/>
    </location>
</feature>
<comment type="caution">
    <text evidence="2">The sequence shown here is derived from an EMBL/GenBank/DDBJ whole genome shotgun (WGS) entry which is preliminary data.</text>
</comment>
<dbReference type="Proteomes" id="UP000023152">
    <property type="component" value="Unassembled WGS sequence"/>
</dbReference>
<feature type="compositionally biased region" description="Basic and acidic residues" evidence="1">
    <location>
        <begin position="146"/>
        <end position="160"/>
    </location>
</feature>
<protein>
    <submittedName>
        <fullName evidence="2">Uncharacterized protein</fullName>
    </submittedName>
</protein>
<feature type="region of interest" description="Disordered" evidence="1">
    <location>
        <begin position="144"/>
        <end position="166"/>
    </location>
</feature>
<accession>X6NBN7</accession>
<reference evidence="2 3" key="1">
    <citation type="journal article" date="2013" name="Curr. Biol.">
        <title>The Genome of the Foraminiferan Reticulomyxa filosa.</title>
        <authorList>
            <person name="Glockner G."/>
            <person name="Hulsmann N."/>
            <person name="Schleicher M."/>
            <person name="Noegel A.A."/>
            <person name="Eichinger L."/>
            <person name="Gallinger C."/>
            <person name="Pawlowski J."/>
            <person name="Sierra R."/>
            <person name="Euteneuer U."/>
            <person name="Pillet L."/>
            <person name="Moustafa A."/>
            <person name="Platzer M."/>
            <person name="Groth M."/>
            <person name="Szafranski K."/>
            <person name="Schliwa M."/>
        </authorList>
    </citation>
    <scope>NUCLEOTIDE SEQUENCE [LARGE SCALE GENOMIC DNA]</scope>
</reference>
<organism evidence="2 3">
    <name type="scientific">Reticulomyxa filosa</name>
    <dbReference type="NCBI Taxonomy" id="46433"/>
    <lineage>
        <taxon>Eukaryota</taxon>
        <taxon>Sar</taxon>
        <taxon>Rhizaria</taxon>
        <taxon>Retaria</taxon>
        <taxon>Foraminifera</taxon>
        <taxon>Monothalamids</taxon>
        <taxon>Reticulomyxidae</taxon>
        <taxon>Reticulomyxa</taxon>
    </lineage>
</organism>
<feature type="compositionally biased region" description="Basic and acidic residues" evidence="1">
    <location>
        <begin position="230"/>
        <end position="260"/>
    </location>
</feature>
<sequence length="346" mass="38896">KKKKKIHTVSLQRSETEYRKNENPTKRDLRRSVSEHNKLQDHEKKQPEQEQQMQLQVYPPSPKSISITSSRMTRFIEKIFGNRSTAPVHLTASAITPKPSSKNMPRHGTEVRADTVNEEKRLARLKALKGGSGCQQKCAYVYSSKGNKDQQDEQDKKIDEKEEEEEEYLPGYYNIYTLSFIIISLPPQPTYDAYNDTIDQKELVEMKQQPGPAAETELPAIRGTLLNQEPRTKKEPEQKIPEEIKTESQLETANKQHDSLRLLPTSTQNPDSPAPSSPLKALNGLNAASIGQSIGVHLVPQRGKRSHSDPDLRSANIIWKELVTAVQVATHAPKGLPQQPNATTGS</sequence>
<dbReference type="AlphaFoldDB" id="X6NBN7"/>
<name>X6NBN7_RETFI</name>
<evidence type="ECO:0000313" key="3">
    <source>
        <dbReference type="Proteomes" id="UP000023152"/>
    </source>
</evidence>